<evidence type="ECO:0000256" key="3">
    <source>
        <dbReference type="SAM" id="SignalP"/>
    </source>
</evidence>
<dbReference type="PANTHER" id="PTHR23208:SF36">
    <property type="entry name" value="LYSOZYME-RELATED"/>
    <property type="match status" value="1"/>
</dbReference>
<evidence type="ECO:0000256" key="2">
    <source>
        <dbReference type="ARBA" id="ARBA00022729"/>
    </source>
</evidence>
<dbReference type="GO" id="GO:0003796">
    <property type="term" value="F:lysozyme activity"/>
    <property type="evidence" value="ECO:0007669"/>
    <property type="project" value="InterPro"/>
</dbReference>
<dbReference type="PANTHER" id="PTHR23208">
    <property type="entry name" value="LYSOZYME PROTEIN"/>
    <property type="match status" value="1"/>
</dbReference>
<name>A0A0N4Z2J4_PARTI</name>
<dbReference type="Proteomes" id="UP000038045">
    <property type="component" value="Unplaced"/>
</dbReference>
<keyword evidence="2 3" id="KW-0732">Signal</keyword>
<dbReference type="GO" id="GO:0007165">
    <property type="term" value="P:signal transduction"/>
    <property type="evidence" value="ECO:0007669"/>
    <property type="project" value="TreeGrafter"/>
</dbReference>
<accession>A0A0N4Z2J4</accession>
<evidence type="ECO:0000256" key="1">
    <source>
        <dbReference type="ARBA" id="ARBA00010646"/>
    </source>
</evidence>
<proteinExistence type="inferred from homology"/>
<dbReference type="GO" id="GO:0045087">
    <property type="term" value="P:innate immune response"/>
    <property type="evidence" value="ECO:0007669"/>
    <property type="project" value="TreeGrafter"/>
</dbReference>
<dbReference type="GO" id="GO:0016998">
    <property type="term" value="P:cell wall macromolecule catabolic process"/>
    <property type="evidence" value="ECO:0007669"/>
    <property type="project" value="InterPro"/>
</dbReference>
<protein>
    <submittedName>
        <fullName evidence="5">Glycoside hydrolase</fullName>
    </submittedName>
</protein>
<keyword evidence="4" id="KW-1185">Reference proteome</keyword>
<dbReference type="InterPro" id="IPR017853">
    <property type="entry name" value="GH"/>
</dbReference>
<feature type="signal peptide" evidence="3">
    <location>
        <begin position="1"/>
        <end position="21"/>
    </location>
</feature>
<dbReference type="AlphaFoldDB" id="A0A0N4Z2J4"/>
<dbReference type="PROSITE" id="PS51904">
    <property type="entry name" value="GLYCOSYL_HYDROL_F25_2"/>
    <property type="match status" value="1"/>
</dbReference>
<organism evidence="4 5">
    <name type="scientific">Parastrongyloides trichosuri</name>
    <name type="common">Possum-specific nematode worm</name>
    <dbReference type="NCBI Taxonomy" id="131310"/>
    <lineage>
        <taxon>Eukaryota</taxon>
        <taxon>Metazoa</taxon>
        <taxon>Ecdysozoa</taxon>
        <taxon>Nematoda</taxon>
        <taxon>Chromadorea</taxon>
        <taxon>Rhabditida</taxon>
        <taxon>Tylenchina</taxon>
        <taxon>Panagrolaimomorpha</taxon>
        <taxon>Strongyloidoidea</taxon>
        <taxon>Strongyloididae</taxon>
        <taxon>Parastrongyloides</taxon>
    </lineage>
</organism>
<sequence length="253" mass="27706">MLLKISTIFLIFSTVFTTVNGQYAYAADVMGAVSLSQFSCIKTNGYSAVFTQIYSASNGGAVDTNGCQSVINAYQAGLGTEVYINPAPQSSKQSYTQFDEALQQLKNANINVRTIWLKVTNPALWYQNPTYNVNFIQGMITRARSNGITLGIYTNWYDWYEITASSTSFTSYNLPLWYWNANGFGSSGESTANFNDFRSFGGWSSVSAKEYALNESCCSAIISKVVYSTTASTTLIDKVIKNMSTPMAGSAIL</sequence>
<dbReference type="SUPFAM" id="SSF51445">
    <property type="entry name" value="(Trans)glycosidases"/>
    <property type="match status" value="1"/>
</dbReference>
<dbReference type="GO" id="GO:0009253">
    <property type="term" value="P:peptidoglycan catabolic process"/>
    <property type="evidence" value="ECO:0007669"/>
    <property type="project" value="InterPro"/>
</dbReference>
<evidence type="ECO:0000313" key="5">
    <source>
        <dbReference type="WBParaSite" id="PTRK_0000108800.1"/>
    </source>
</evidence>
<reference evidence="5" key="1">
    <citation type="submission" date="2017-02" db="UniProtKB">
        <authorList>
            <consortium name="WormBaseParasite"/>
        </authorList>
    </citation>
    <scope>IDENTIFICATION</scope>
</reference>
<dbReference type="Gene3D" id="3.20.20.80">
    <property type="entry name" value="Glycosidases"/>
    <property type="match status" value="1"/>
</dbReference>
<feature type="chain" id="PRO_5005890994" evidence="3">
    <location>
        <begin position="22"/>
        <end position="253"/>
    </location>
</feature>
<comment type="similarity">
    <text evidence="1">Belongs to the glycosyl hydrolase 25 family.</text>
</comment>
<dbReference type="InterPro" id="IPR002053">
    <property type="entry name" value="Glyco_hydro_25"/>
</dbReference>
<evidence type="ECO:0000313" key="4">
    <source>
        <dbReference type="Proteomes" id="UP000038045"/>
    </source>
</evidence>
<dbReference type="WBParaSite" id="PTRK_0000108800.1">
    <property type="protein sequence ID" value="PTRK_0000108800.1"/>
    <property type="gene ID" value="PTRK_0000108800"/>
</dbReference>
<dbReference type="InterPro" id="IPR051595">
    <property type="entry name" value="GH25_Enzymes"/>
</dbReference>